<evidence type="ECO:0000313" key="2">
    <source>
        <dbReference type="Proteomes" id="UP001151760"/>
    </source>
</evidence>
<reference evidence="1" key="2">
    <citation type="submission" date="2022-01" db="EMBL/GenBank/DDBJ databases">
        <authorList>
            <person name="Yamashiro T."/>
            <person name="Shiraishi A."/>
            <person name="Satake H."/>
            <person name="Nakayama K."/>
        </authorList>
    </citation>
    <scope>NUCLEOTIDE SEQUENCE</scope>
</reference>
<organism evidence="1 2">
    <name type="scientific">Tanacetum coccineum</name>
    <dbReference type="NCBI Taxonomy" id="301880"/>
    <lineage>
        <taxon>Eukaryota</taxon>
        <taxon>Viridiplantae</taxon>
        <taxon>Streptophyta</taxon>
        <taxon>Embryophyta</taxon>
        <taxon>Tracheophyta</taxon>
        <taxon>Spermatophyta</taxon>
        <taxon>Magnoliopsida</taxon>
        <taxon>eudicotyledons</taxon>
        <taxon>Gunneridae</taxon>
        <taxon>Pentapetalae</taxon>
        <taxon>asterids</taxon>
        <taxon>campanulids</taxon>
        <taxon>Asterales</taxon>
        <taxon>Asteraceae</taxon>
        <taxon>Asteroideae</taxon>
        <taxon>Anthemideae</taxon>
        <taxon>Anthemidinae</taxon>
        <taxon>Tanacetum</taxon>
    </lineage>
</organism>
<accession>A0ABQ5HJZ0</accession>
<gene>
    <name evidence="1" type="ORF">Tco_1069920</name>
</gene>
<dbReference type="EMBL" id="BQNB010019707">
    <property type="protein sequence ID" value="GJT88203.1"/>
    <property type="molecule type" value="Genomic_DNA"/>
</dbReference>
<dbReference type="Proteomes" id="UP001151760">
    <property type="component" value="Unassembled WGS sequence"/>
</dbReference>
<comment type="caution">
    <text evidence="1">The sequence shown here is derived from an EMBL/GenBank/DDBJ whole genome shotgun (WGS) entry which is preliminary data.</text>
</comment>
<evidence type="ECO:0000313" key="1">
    <source>
        <dbReference type="EMBL" id="GJT88203.1"/>
    </source>
</evidence>
<protein>
    <recommendedName>
        <fullName evidence="3">Homeodomain-like protein</fullName>
    </recommendedName>
</protein>
<sequence>MVDLIYVLGVDSHQLQMKVFPLSLADDAKQWWINEGEEYPPLRKFHNSIMKDKMVYKGNNVVGTLMNVPIFVRTFSVVTDFAVLENMDAYRDEGMGDVIFGEPFLREVGINAKRFERMITIHNGNEEVTYQIVRSHPRFKHHTNEQCNKIPPLLKVSEEDKMNGISHPYQKLKGFYKGVLNLGPDYIQDAKMEEWLKRGHVSVHEME</sequence>
<name>A0ABQ5HJZ0_9ASTR</name>
<evidence type="ECO:0008006" key="3">
    <source>
        <dbReference type="Google" id="ProtNLM"/>
    </source>
</evidence>
<reference evidence="1" key="1">
    <citation type="journal article" date="2022" name="Int. J. Mol. Sci.">
        <title>Draft Genome of Tanacetum Coccineum: Genomic Comparison of Closely Related Tanacetum-Family Plants.</title>
        <authorList>
            <person name="Yamashiro T."/>
            <person name="Shiraishi A."/>
            <person name="Nakayama K."/>
            <person name="Satake H."/>
        </authorList>
    </citation>
    <scope>NUCLEOTIDE SEQUENCE</scope>
</reference>
<proteinExistence type="predicted"/>
<keyword evidence="2" id="KW-1185">Reference proteome</keyword>